<sequence>MEGNFKFGDVKNNIKLNTKEDRVEQSNTITAQFNSQTVERKNKKYRKLVTITLGTMSKFGFIPYGTNTIETIINLDV</sequence>
<dbReference type="Proteomes" id="UP000276133">
    <property type="component" value="Unassembled WGS sequence"/>
</dbReference>
<organism evidence="1 2">
    <name type="scientific">Brachionus plicatilis</name>
    <name type="common">Marine rotifer</name>
    <name type="synonym">Brachionus muelleri</name>
    <dbReference type="NCBI Taxonomy" id="10195"/>
    <lineage>
        <taxon>Eukaryota</taxon>
        <taxon>Metazoa</taxon>
        <taxon>Spiralia</taxon>
        <taxon>Gnathifera</taxon>
        <taxon>Rotifera</taxon>
        <taxon>Eurotatoria</taxon>
        <taxon>Monogononta</taxon>
        <taxon>Pseudotrocha</taxon>
        <taxon>Ploima</taxon>
        <taxon>Brachionidae</taxon>
        <taxon>Brachionus</taxon>
    </lineage>
</organism>
<proteinExistence type="predicted"/>
<keyword evidence="2" id="KW-1185">Reference proteome</keyword>
<dbReference type="AlphaFoldDB" id="A0A3M7RGZ8"/>
<accession>A0A3M7RGZ8</accession>
<protein>
    <submittedName>
        <fullName evidence="1">Uncharacterized protein</fullName>
    </submittedName>
</protein>
<evidence type="ECO:0000313" key="1">
    <source>
        <dbReference type="EMBL" id="RNA22717.1"/>
    </source>
</evidence>
<reference evidence="1 2" key="1">
    <citation type="journal article" date="2018" name="Sci. Rep.">
        <title>Genomic signatures of local adaptation to the degree of environmental predictability in rotifers.</title>
        <authorList>
            <person name="Franch-Gras L."/>
            <person name="Hahn C."/>
            <person name="Garcia-Roger E.M."/>
            <person name="Carmona M.J."/>
            <person name="Serra M."/>
            <person name="Gomez A."/>
        </authorList>
    </citation>
    <scope>NUCLEOTIDE SEQUENCE [LARGE SCALE GENOMIC DNA]</scope>
    <source>
        <strain evidence="1">HYR1</strain>
    </source>
</reference>
<gene>
    <name evidence="1" type="ORF">BpHYR1_013401</name>
</gene>
<evidence type="ECO:0000313" key="2">
    <source>
        <dbReference type="Proteomes" id="UP000276133"/>
    </source>
</evidence>
<name>A0A3M7RGZ8_BRAPC</name>
<dbReference type="EMBL" id="REGN01003412">
    <property type="protein sequence ID" value="RNA22717.1"/>
    <property type="molecule type" value="Genomic_DNA"/>
</dbReference>
<comment type="caution">
    <text evidence="1">The sequence shown here is derived from an EMBL/GenBank/DDBJ whole genome shotgun (WGS) entry which is preliminary data.</text>
</comment>